<name>A0ABV7ZGS4_9HELI</name>
<keyword evidence="4" id="KW-0282">Flagellum</keyword>
<feature type="domain" description="DUF7494" evidence="3">
    <location>
        <begin position="20"/>
        <end position="132"/>
    </location>
</feature>
<evidence type="ECO:0000256" key="1">
    <source>
        <dbReference type="PROSITE-ProRule" id="PRU00339"/>
    </source>
</evidence>
<proteinExistence type="predicted"/>
<dbReference type="Pfam" id="PF24323">
    <property type="entry name" value="DUF7494"/>
    <property type="match status" value="1"/>
</dbReference>
<reference evidence="5" key="1">
    <citation type="journal article" date="2019" name="Int. J. Syst. Evol. Microbiol.">
        <title>The Global Catalogue of Microorganisms (GCM) 10K type strain sequencing project: providing services to taxonomists for standard genome sequencing and annotation.</title>
        <authorList>
            <consortium name="The Broad Institute Genomics Platform"/>
            <consortium name="The Broad Institute Genome Sequencing Center for Infectious Disease"/>
            <person name="Wu L."/>
            <person name="Ma J."/>
        </authorList>
    </citation>
    <scope>NUCLEOTIDE SEQUENCE [LARGE SCALE GENOMIC DNA]</scope>
    <source>
        <strain evidence="5">CCUG 53816</strain>
    </source>
</reference>
<keyword evidence="4" id="KW-0966">Cell projection</keyword>
<dbReference type="InterPro" id="IPR019734">
    <property type="entry name" value="TPR_rpt"/>
</dbReference>
<organism evidence="4 5">
    <name type="scientific">Helicobacter baculiformis</name>
    <dbReference type="NCBI Taxonomy" id="427351"/>
    <lineage>
        <taxon>Bacteria</taxon>
        <taxon>Pseudomonadati</taxon>
        <taxon>Campylobacterota</taxon>
        <taxon>Epsilonproteobacteria</taxon>
        <taxon>Campylobacterales</taxon>
        <taxon>Helicobacteraceae</taxon>
        <taxon>Helicobacter</taxon>
    </lineage>
</organism>
<dbReference type="PROSITE" id="PS50005">
    <property type="entry name" value="TPR"/>
    <property type="match status" value="1"/>
</dbReference>
<keyword evidence="5" id="KW-1185">Reference proteome</keyword>
<feature type="signal peptide" evidence="2">
    <location>
        <begin position="1"/>
        <end position="19"/>
    </location>
</feature>
<dbReference type="Gene3D" id="1.25.40.10">
    <property type="entry name" value="Tetratricopeptide repeat domain"/>
    <property type="match status" value="3"/>
</dbReference>
<dbReference type="Proteomes" id="UP001595783">
    <property type="component" value="Unassembled WGS sequence"/>
</dbReference>
<feature type="chain" id="PRO_5045377048" evidence="2">
    <location>
        <begin position="20"/>
        <end position="791"/>
    </location>
</feature>
<feature type="repeat" description="TPR" evidence="1">
    <location>
        <begin position="514"/>
        <end position="547"/>
    </location>
</feature>
<evidence type="ECO:0000313" key="4">
    <source>
        <dbReference type="EMBL" id="MFC3847385.1"/>
    </source>
</evidence>
<gene>
    <name evidence="4" type="ORF">ACFOPX_02390</name>
</gene>
<evidence type="ECO:0000256" key="2">
    <source>
        <dbReference type="SAM" id="SignalP"/>
    </source>
</evidence>
<keyword evidence="4" id="KW-0969">Cilium</keyword>
<evidence type="ECO:0000259" key="3">
    <source>
        <dbReference type="Pfam" id="PF24323"/>
    </source>
</evidence>
<dbReference type="EMBL" id="JBHRZO010000009">
    <property type="protein sequence ID" value="MFC3847385.1"/>
    <property type="molecule type" value="Genomic_DNA"/>
</dbReference>
<keyword evidence="2" id="KW-0732">Signal</keyword>
<sequence>MPFKRALALLACAHAPLLALKLSLTQGKEKDQDFATLTLTHASPFACTQAPLPPKIITCVIHSIPKPGFTPLKTPFFDISYEMKNYVFYLHIQPKFQQQLFAIPYDYKQHIPIQRITPTTSKAWQIVGFIKKIPFLSPANPFEGAQDGLNFPIIIEDAQTPYIQELGADNKPLHYSKGADIEGYLQVKKLMQEQSYLSALKTIGSIFQSYPNTLFRKDLYLYEIIALDKLNRRQDLLLQIGEQWLKFYPADPEIPQVLYLMGTAYARINHIAQARIQFEHVVIEYANSRYAPLSQMRLAQQTANEGNQSGALAGFRKAYSQAKDIESASLITFSWAQFDLDNYKGKHADALMNKILQANPAFFLQDMPRSYDMLLRLKTNALFKPAIKIARILANQDSDPVIREKAAFELGFLYAKNNQPNEAHTANLDYLDHFNNPVHTSLVKQRDEQILFLMHGDFEEKLARYNQIIKDYPRNSKEHKKALDYKARMLLSERYYSQVLAMAPDLPLNSEPMQEALLHLGKNAVKEGDCKSAVSFLVQVVPLDPEQFEEDDQLEAFDCFYNAKLYNQAAIFSKNGLQKKPENSEDRLKWLYRQGKNLYALKNYQDSLLASKDALTLATLNKQKRYYDIAFVVFLDYMHTNNPQEAFKIFPKLQEWFKDDARMLEVYGLLLQNEEKSTNNPTTLELYAKNAIALQKQYQSDAFMPYAQEQLISALMRQNKLEQALQASSTLLANKQLEPKERARTLYMQGSIFKQQNKLDKAQQAFEACNAIKVTSGWIDLCRQALNLLKP</sequence>
<evidence type="ECO:0000313" key="5">
    <source>
        <dbReference type="Proteomes" id="UP001595783"/>
    </source>
</evidence>
<keyword evidence="1" id="KW-0802">TPR repeat</keyword>
<accession>A0ABV7ZGS4</accession>
<protein>
    <submittedName>
        <fullName evidence="4">Flagellar protein</fullName>
    </submittedName>
</protein>
<dbReference type="RefSeq" id="WP_104752069.1">
    <property type="nucleotide sequence ID" value="NZ_FZMF01000013.1"/>
</dbReference>
<dbReference type="InterPro" id="IPR011990">
    <property type="entry name" value="TPR-like_helical_dom_sf"/>
</dbReference>
<comment type="caution">
    <text evidence="4">The sequence shown here is derived from an EMBL/GenBank/DDBJ whole genome shotgun (WGS) entry which is preliminary data.</text>
</comment>
<dbReference type="InterPro" id="IPR055917">
    <property type="entry name" value="DUF7494"/>
</dbReference>
<dbReference type="SUPFAM" id="SSF48452">
    <property type="entry name" value="TPR-like"/>
    <property type="match status" value="2"/>
</dbReference>